<keyword evidence="9" id="KW-1185">Reference proteome</keyword>
<dbReference type="Pfam" id="PF13005">
    <property type="entry name" value="zf-IS66"/>
    <property type="match status" value="1"/>
</dbReference>
<dbReference type="KEGG" id="dat:HRM2_44680"/>
<feature type="domain" description="Transposase IS66 central" evidence="2">
    <location>
        <begin position="182"/>
        <end position="472"/>
    </location>
</feature>
<gene>
    <name evidence="6" type="ordered locus">HRM2_03750</name>
    <name evidence="7" type="ordered locus">HRM2_43700</name>
    <name evidence="8" type="ordered locus">HRM2_44680</name>
</gene>
<dbReference type="EMBL" id="CP001087">
    <property type="protein sequence ID" value="ACN17524.1"/>
    <property type="molecule type" value="Genomic_DNA"/>
</dbReference>
<dbReference type="InterPro" id="IPR024474">
    <property type="entry name" value="Znf_dom_IS66"/>
</dbReference>
<feature type="domain" description="Transposase TnpC homeodomain" evidence="4">
    <location>
        <begin position="36"/>
        <end position="108"/>
    </location>
</feature>
<evidence type="ECO:0000259" key="2">
    <source>
        <dbReference type="Pfam" id="PF03050"/>
    </source>
</evidence>
<dbReference type="PANTHER" id="PTHR33678:SF1">
    <property type="entry name" value="BLL1576 PROTEIN"/>
    <property type="match status" value="1"/>
</dbReference>
<dbReference type="OrthoDB" id="9800877at2"/>
<proteinExistence type="predicted"/>
<evidence type="ECO:0000313" key="7">
    <source>
        <dbReference type="EMBL" id="ACN17426.1"/>
    </source>
</evidence>
<reference evidence="7 9" key="2">
    <citation type="journal article" date="2009" name="Environ. Microbiol.">
        <title>Genome sequence of Desulfobacterium autotrophicum HRM2, a marine sulfate reducer oxidizing organic carbon completely to carbon dioxide.</title>
        <authorList>
            <person name="Strittmatter A.W."/>
            <person name="Liesegang H."/>
            <person name="Rabus R."/>
            <person name="Decker I."/>
            <person name="Amann J."/>
            <person name="Andres S."/>
            <person name="Henne A."/>
            <person name="Fricke W.F."/>
            <person name="Martinez-Arias R."/>
            <person name="Bartels D."/>
            <person name="Goesmann A."/>
            <person name="Krause L."/>
            <person name="Puehler A."/>
            <person name="Klenk H.P."/>
            <person name="Richter M."/>
            <person name="Schuler M."/>
            <person name="Gloeckner F.O."/>
            <person name="Meyerdierks A."/>
            <person name="Gottschalk G."/>
            <person name="Amann R."/>
        </authorList>
    </citation>
    <scope>NUCLEOTIDE SEQUENCE [LARGE SCALE GENOMIC DNA]</scope>
    <source>
        <strain evidence="9">ATCC 43914 / DSM 3382 / HRM2</strain>
        <strain evidence="7">HRM2</strain>
    </source>
</reference>
<keyword evidence="1" id="KW-0175">Coiled coil</keyword>
<feature type="domain" description="Transposase IS66 C-terminal" evidence="5">
    <location>
        <begin position="479"/>
        <end position="516"/>
    </location>
</feature>
<protein>
    <submittedName>
        <fullName evidence="6 7">Transposase</fullName>
    </submittedName>
</protein>
<dbReference type="Pfam" id="PF03050">
    <property type="entry name" value="DDE_Tnp_IS66"/>
    <property type="match status" value="1"/>
</dbReference>
<dbReference type="KEGG" id="dat:HRM2_03750"/>
<dbReference type="HOGENOM" id="CLU_023034_0_2_7"/>
<dbReference type="InterPro" id="IPR039552">
    <property type="entry name" value="IS66_C"/>
</dbReference>
<evidence type="ECO:0000256" key="1">
    <source>
        <dbReference type="SAM" id="Coils"/>
    </source>
</evidence>
<evidence type="ECO:0000313" key="6">
    <source>
        <dbReference type="EMBL" id="ACN13494.1"/>
    </source>
</evidence>
<dbReference type="RefSeq" id="WP_012662743.1">
    <property type="nucleotide sequence ID" value="NC_012108.1"/>
</dbReference>
<accession>C0QE05</accession>
<feature type="coiled-coil region" evidence="1">
    <location>
        <begin position="5"/>
        <end position="46"/>
    </location>
</feature>
<organism evidence="7 9">
    <name type="scientific">Desulforapulum autotrophicum (strain ATCC 43914 / DSM 3382 / VKM B-1955 / HRM2)</name>
    <name type="common">Desulfobacterium autotrophicum</name>
    <dbReference type="NCBI Taxonomy" id="177437"/>
    <lineage>
        <taxon>Bacteria</taxon>
        <taxon>Pseudomonadati</taxon>
        <taxon>Thermodesulfobacteriota</taxon>
        <taxon>Desulfobacteria</taxon>
        <taxon>Desulfobacterales</taxon>
        <taxon>Desulfobacteraceae</taxon>
        <taxon>Desulforapulum</taxon>
    </lineage>
</organism>
<dbReference type="AlphaFoldDB" id="C0QE05"/>
<dbReference type="Pfam" id="PF13007">
    <property type="entry name" value="LZ_Tnp_IS66"/>
    <property type="match status" value="1"/>
</dbReference>
<dbReference type="EMBL" id="CP001087">
    <property type="protein sequence ID" value="ACN17426.1"/>
    <property type="molecule type" value="Genomic_DNA"/>
</dbReference>
<dbReference type="Pfam" id="PF13817">
    <property type="entry name" value="DDE_Tnp_IS66_C"/>
    <property type="match status" value="1"/>
</dbReference>
<evidence type="ECO:0000313" key="9">
    <source>
        <dbReference type="Proteomes" id="UP000000442"/>
    </source>
</evidence>
<feature type="domain" description="Transposase IS66 zinc-finger binding" evidence="3">
    <location>
        <begin position="116"/>
        <end position="159"/>
    </location>
</feature>
<reference evidence="7" key="1">
    <citation type="submission" date="2008-05" db="EMBL/GenBank/DDBJ databases">
        <authorList>
            <person name="Strittmatter A."/>
            <person name="Liesegang H."/>
            <person name="Rabus R."/>
            <person name="Decker I."/>
            <person name="Amann J."/>
            <person name="Andres S."/>
            <person name="Henne A."/>
            <person name="Martinez-Arias R."/>
            <person name="Bartels D."/>
            <person name="Goesmann A."/>
            <person name="Krause L."/>
            <person name="Puehler A."/>
            <person name="Klenk H.-K."/>
            <person name="Richter M."/>
            <person name="Schueler M."/>
            <person name="Gloeckner F.O."/>
            <person name="Meyerdierks A."/>
            <person name="Widdel F."/>
            <person name="Gottschalk G."/>
            <person name="Amann R."/>
        </authorList>
    </citation>
    <scope>NUCLEOTIDE SEQUENCE</scope>
    <source>
        <strain>HRM2</strain>
    </source>
</reference>
<evidence type="ECO:0000259" key="4">
    <source>
        <dbReference type="Pfam" id="PF13007"/>
    </source>
</evidence>
<dbReference type="KEGG" id="dat:HRM2_43700"/>
<evidence type="ECO:0000313" key="8">
    <source>
        <dbReference type="EMBL" id="ACN17524.1"/>
    </source>
</evidence>
<evidence type="ECO:0000259" key="5">
    <source>
        <dbReference type="Pfam" id="PF13817"/>
    </source>
</evidence>
<dbReference type="eggNOG" id="COG4974">
    <property type="taxonomic scope" value="Bacteria"/>
</dbReference>
<dbReference type="STRING" id="177437.HRM2_03750"/>
<dbReference type="EMBL" id="CP001087">
    <property type="protein sequence ID" value="ACN13494.1"/>
    <property type="molecule type" value="Genomic_DNA"/>
</dbReference>
<dbReference type="Proteomes" id="UP000000442">
    <property type="component" value="Chromosome"/>
</dbReference>
<evidence type="ECO:0000259" key="3">
    <source>
        <dbReference type="Pfam" id="PF13005"/>
    </source>
</evidence>
<dbReference type="InterPro" id="IPR024463">
    <property type="entry name" value="Transposase_TnpC_homeodom"/>
</dbReference>
<dbReference type="PANTHER" id="PTHR33678">
    <property type="entry name" value="BLL1576 PROTEIN"/>
    <property type="match status" value="1"/>
</dbReference>
<sequence>MIIEANIASEKVNELQKIIDSYLRKEKEYLSEIDILNEQIRCLKDKLFGRKSEKKPVDDKQLSLFDLPEENFSIVEEPEEDDEIVVPSHKRKKRGRKPIPEDLPRIEVIHDIDEAEKLCKCGCLKTCIGEEVSEQLDIVPSKIQVIRNVRPKYACKKCEGVESDGPTVAIARLPEQIIPKCIGTPGLIAFVITAKFVDALPFYRQEKQFLRIGVKISRATMCNWAQKICESCEILFAMLKNEILSGPLIQIDETPVQVLNEPGKKNTTKSYMWVFRGGSHEHPGLLFEYHPTRAGDAAVAFLQGYTGVVQTDGYSGYGFLDNESNISHMGCWAHARRKFMDVVKAGGTNKNGKPRAGAADQALKYIRKLYRIEKEAKLIELTGEDLVQERQAKAKPVLDEFKRWLDVKIEEVPPKSLLGKAIGYALNQWHRLIVYVETSHVTPDNNMAENSIRPFTIGRKNWLFSGAPEGATASAGIYSLIETAKANGLEPYWYLRFLFENLPQAMTEADYKALLPQYLTPSQLSGPPKIS</sequence>
<dbReference type="InterPro" id="IPR004291">
    <property type="entry name" value="Transposase_IS66_central"/>
</dbReference>
<dbReference type="NCBIfam" id="NF033517">
    <property type="entry name" value="transpos_IS66"/>
    <property type="match status" value="1"/>
</dbReference>
<name>C0QE05_DESAH</name>
<dbReference type="InterPro" id="IPR052344">
    <property type="entry name" value="Transposase-related"/>
</dbReference>